<evidence type="ECO:0000256" key="1">
    <source>
        <dbReference type="SAM" id="Phobius"/>
    </source>
</evidence>
<keyword evidence="3" id="KW-1185">Reference proteome</keyword>
<dbReference type="KEGG" id="mmyr:MXMO3_01955"/>
<dbReference type="STRING" id="1122213.GCA_000423365_02255"/>
<organism evidence="2 3">
    <name type="scientific">Maritalea myrionectae</name>
    <dbReference type="NCBI Taxonomy" id="454601"/>
    <lineage>
        <taxon>Bacteria</taxon>
        <taxon>Pseudomonadati</taxon>
        <taxon>Pseudomonadota</taxon>
        <taxon>Alphaproteobacteria</taxon>
        <taxon>Hyphomicrobiales</taxon>
        <taxon>Devosiaceae</taxon>
        <taxon>Maritalea</taxon>
    </lineage>
</organism>
<sequence>MAACVACCAPLIAPPVIALFAAGGVTLSLFGQFGLAALFLAGGGAYIWYRHKRRKAQLRTKSCSCGPNAGCNAGESCELPIDKPESFMDRLKSIC</sequence>
<gene>
    <name evidence="2" type="ORF">MXMO3_01955</name>
</gene>
<keyword evidence="1" id="KW-0472">Membrane</keyword>
<keyword evidence="1" id="KW-0812">Transmembrane</keyword>
<evidence type="ECO:0000313" key="2">
    <source>
        <dbReference type="EMBL" id="AVX04479.1"/>
    </source>
</evidence>
<keyword evidence="1" id="KW-1133">Transmembrane helix</keyword>
<dbReference type="AlphaFoldDB" id="A0A2R4MF33"/>
<evidence type="ECO:0000313" key="3">
    <source>
        <dbReference type="Proteomes" id="UP000258927"/>
    </source>
</evidence>
<accession>A0A2R4MF33</accession>
<proteinExistence type="predicted"/>
<feature type="transmembrane region" description="Helical" evidence="1">
    <location>
        <begin position="28"/>
        <end position="49"/>
    </location>
</feature>
<protein>
    <submittedName>
        <fullName evidence="2">Uncharacterized protein</fullName>
    </submittedName>
</protein>
<reference evidence="2 3" key="1">
    <citation type="submission" date="2017-05" db="EMBL/GenBank/DDBJ databases">
        <title>Genome Analysis of Maritalea myrionectae HL2708#5.</title>
        <authorList>
            <consortium name="Cotde Inc.-PKNU"/>
            <person name="Jang D."/>
            <person name="Oh H.-M."/>
        </authorList>
    </citation>
    <scope>NUCLEOTIDE SEQUENCE [LARGE SCALE GENOMIC DNA]</scope>
    <source>
        <strain evidence="2 3">HL2708#5</strain>
    </source>
</reference>
<dbReference type="EMBL" id="CP021330">
    <property type="protein sequence ID" value="AVX04479.1"/>
    <property type="molecule type" value="Genomic_DNA"/>
</dbReference>
<name>A0A2R4MF33_9HYPH</name>
<dbReference type="Proteomes" id="UP000258927">
    <property type="component" value="Chromosome"/>
</dbReference>